<protein>
    <submittedName>
        <fullName evidence="1">Uncharacterized protein</fullName>
    </submittedName>
</protein>
<evidence type="ECO:0000313" key="2">
    <source>
        <dbReference type="Proteomes" id="UP001432146"/>
    </source>
</evidence>
<accession>A0AAW0ZR90</accession>
<sequence length="126" mass="14064">MGKNWRSMKRIKSCQVRNPGYFYPLCLYRFRVLSSSGRLCSEMGRAGILQRRRGWEELQDSIAAIVFETVEIGLWNGELVGIETAAGYLDVSLERRGTSASSRLGSRILRTMGSTYGNKAGHLAAN</sequence>
<name>A0AAW0ZR90_9HYME</name>
<dbReference type="EMBL" id="JAWNGG020000134">
    <property type="protein sequence ID" value="KAK9300081.1"/>
    <property type="molecule type" value="Genomic_DNA"/>
</dbReference>
<keyword evidence="2" id="KW-1185">Reference proteome</keyword>
<organism evidence="1 2">
    <name type="scientific">Tetragonisca angustula</name>
    <dbReference type="NCBI Taxonomy" id="166442"/>
    <lineage>
        <taxon>Eukaryota</taxon>
        <taxon>Metazoa</taxon>
        <taxon>Ecdysozoa</taxon>
        <taxon>Arthropoda</taxon>
        <taxon>Hexapoda</taxon>
        <taxon>Insecta</taxon>
        <taxon>Pterygota</taxon>
        <taxon>Neoptera</taxon>
        <taxon>Endopterygota</taxon>
        <taxon>Hymenoptera</taxon>
        <taxon>Apocrita</taxon>
        <taxon>Aculeata</taxon>
        <taxon>Apoidea</taxon>
        <taxon>Anthophila</taxon>
        <taxon>Apidae</taxon>
        <taxon>Tetragonisca</taxon>
    </lineage>
</organism>
<comment type="caution">
    <text evidence="1">The sequence shown here is derived from an EMBL/GenBank/DDBJ whole genome shotgun (WGS) entry which is preliminary data.</text>
</comment>
<evidence type="ECO:0000313" key="1">
    <source>
        <dbReference type="EMBL" id="KAK9300081.1"/>
    </source>
</evidence>
<dbReference type="Proteomes" id="UP001432146">
    <property type="component" value="Unassembled WGS sequence"/>
</dbReference>
<dbReference type="AlphaFoldDB" id="A0AAW0ZR90"/>
<reference evidence="1 2" key="1">
    <citation type="submission" date="2024-05" db="EMBL/GenBank/DDBJ databases">
        <title>The nuclear and mitochondrial genome assemblies of Tetragonisca angustula (Apidae: Meliponini), a tiny yet remarkable pollinator in the Neotropics.</title>
        <authorList>
            <person name="Ferrari R."/>
            <person name="Ricardo P.C."/>
            <person name="Dias F.C."/>
            <person name="Araujo N.S."/>
            <person name="Soares D.O."/>
            <person name="Zhou Q.-S."/>
            <person name="Zhu C.-D."/>
            <person name="Coutinho L."/>
            <person name="Airas M.C."/>
            <person name="Batista T.M."/>
        </authorList>
    </citation>
    <scope>NUCLEOTIDE SEQUENCE [LARGE SCALE GENOMIC DNA]</scope>
    <source>
        <strain evidence="1">ASF017062</strain>
        <tissue evidence="1">Abdomen</tissue>
    </source>
</reference>
<proteinExistence type="predicted"/>
<gene>
    <name evidence="1" type="ORF">QLX08_007123</name>
</gene>